<dbReference type="GO" id="GO:0006508">
    <property type="term" value="P:proteolysis"/>
    <property type="evidence" value="ECO:0007669"/>
    <property type="project" value="UniProtKB-KW"/>
</dbReference>
<dbReference type="SUPFAM" id="SSF63411">
    <property type="entry name" value="LuxS/MPP-like metallohydrolase"/>
    <property type="match status" value="4"/>
</dbReference>
<dbReference type="InterPro" id="IPR011249">
    <property type="entry name" value="Metalloenz_LuxS/M16"/>
</dbReference>
<evidence type="ECO:0000259" key="10">
    <source>
        <dbReference type="Pfam" id="PF05193"/>
    </source>
</evidence>
<dbReference type="AlphaFoldDB" id="A0A444IZB5"/>
<keyword evidence="12" id="KW-1185">Reference proteome</keyword>
<dbReference type="PANTHER" id="PTHR43690:SF17">
    <property type="entry name" value="PROTEIN YHJJ"/>
    <property type="match status" value="1"/>
</dbReference>
<evidence type="ECO:0000256" key="4">
    <source>
        <dbReference type="ARBA" id="ARBA00022723"/>
    </source>
</evidence>
<comment type="similarity">
    <text evidence="2 8">Belongs to the peptidase M16 family.</text>
</comment>
<organism evidence="11 12">
    <name type="scientific">Candidatus Electrothrix aarhusensis</name>
    <dbReference type="NCBI Taxonomy" id="1859131"/>
    <lineage>
        <taxon>Bacteria</taxon>
        <taxon>Pseudomonadati</taxon>
        <taxon>Thermodesulfobacteriota</taxon>
        <taxon>Desulfobulbia</taxon>
        <taxon>Desulfobulbales</taxon>
        <taxon>Desulfobulbaceae</taxon>
        <taxon>Candidatus Electrothrix</taxon>
    </lineage>
</organism>
<feature type="domain" description="Peptidase M16 C-terminal" evidence="10">
    <location>
        <begin position="708"/>
        <end position="883"/>
    </location>
</feature>
<evidence type="ECO:0000313" key="12">
    <source>
        <dbReference type="Proteomes" id="UP000287853"/>
    </source>
</evidence>
<dbReference type="Pfam" id="PF00675">
    <property type="entry name" value="Peptidase_M16"/>
    <property type="match status" value="1"/>
</dbReference>
<dbReference type="InterPro" id="IPR007863">
    <property type="entry name" value="Peptidase_M16_C"/>
</dbReference>
<dbReference type="EMBL" id="MTKO01000068">
    <property type="protein sequence ID" value="RWX46163.1"/>
    <property type="molecule type" value="Genomic_DNA"/>
</dbReference>
<dbReference type="Proteomes" id="UP000287853">
    <property type="component" value="Unassembled WGS sequence"/>
</dbReference>
<dbReference type="GO" id="GO:0004222">
    <property type="term" value="F:metalloendopeptidase activity"/>
    <property type="evidence" value="ECO:0007669"/>
    <property type="project" value="InterPro"/>
</dbReference>
<keyword evidence="5 11" id="KW-0378">Hydrolase</keyword>
<dbReference type="GO" id="GO:0046872">
    <property type="term" value="F:metal ion binding"/>
    <property type="evidence" value="ECO:0007669"/>
    <property type="project" value="UniProtKB-KW"/>
</dbReference>
<evidence type="ECO:0000256" key="6">
    <source>
        <dbReference type="ARBA" id="ARBA00022833"/>
    </source>
</evidence>
<keyword evidence="6" id="KW-0862">Zinc</keyword>
<accession>A0A444IZB5</accession>
<evidence type="ECO:0000313" key="11">
    <source>
        <dbReference type="EMBL" id="RWX46163.1"/>
    </source>
</evidence>
<dbReference type="InterPro" id="IPR050626">
    <property type="entry name" value="Peptidase_M16"/>
</dbReference>
<gene>
    <name evidence="11" type="ORF">H206_00333</name>
</gene>
<evidence type="ECO:0000259" key="9">
    <source>
        <dbReference type="Pfam" id="PF00675"/>
    </source>
</evidence>
<evidence type="ECO:0000256" key="2">
    <source>
        <dbReference type="ARBA" id="ARBA00007261"/>
    </source>
</evidence>
<feature type="domain" description="Peptidase M16 C-terminal" evidence="10">
    <location>
        <begin position="235"/>
        <end position="410"/>
    </location>
</feature>
<feature type="domain" description="Peptidase M16 N-terminal" evidence="9">
    <location>
        <begin position="69"/>
        <end position="193"/>
    </location>
</feature>
<reference evidence="11 12" key="1">
    <citation type="submission" date="2017-01" db="EMBL/GenBank/DDBJ databases">
        <title>The cable genome- insights into the physiology and evolution of filamentous bacteria capable of sulfide oxidation via long distance electron transfer.</title>
        <authorList>
            <person name="Schreiber L."/>
            <person name="Bjerg J.T."/>
            <person name="Boggild A."/>
            <person name="Van De Vossenberg J."/>
            <person name="Meysman F."/>
            <person name="Nielsen L.P."/>
            <person name="Schramm A."/>
            <person name="Kjeldsen K.U."/>
        </authorList>
    </citation>
    <scope>NUCLEOTIDE SEQUENCE [LARGE SCALE GENOMIC DNA]</scope>
    <source>
        <strain evidence="11">MCF</strain>
    </source>
</reference>
<evidence type="ECO:0000256" key="1">
    <source>
        <dbReference type="ARBA" id="ARBA00001947"/>
    </source>
</evidence>
<dbReference type="PROSITE" id="PS00143">
    <property type="entry name" value="INSULINASE"/>
    <property type="match status" value="1"/>
</dbReference>
<dbReference type="InterPro" id="IPR011765">
    <property type="entry name" value="Pept_M16_N"/>
</dbReference>
<proteinExistence type="inferred from homology"/>
<evidence type="ECO:0000256" key="5">
    <source>
        <dbReference type="ARBA" id="ARBA00022801"/>
    </source>
</evidence>
<evidence type="ECO:0000256" key="7">
    <source>
        <dbReference type="ARBA" id="ARBA00023049"/>
    </source>
</evidence>
<dbReference type="InterPro" id="IPR001431">
    <property type="entry name" value="Pept_M16_Zn_BS"/>
</dbReference>
<evidence type="ECO:0000256" key="3">
    <source>
        <dbReference type="ARBA" id="ARBA00022670"/>
    </source>
</evidence>
<sequence length="957" mass="107844">MHVQPTRFLLVFLITSFFCIPGSVISSSAKETSISSTQLCISKGWPHEQSDLKPDPSLIFGTLENGLRYVMMANDEPKGRVAMYLDVQSGSLHETEEQRGLAHYLEHMLFNGTTHHPPGSLVEYFQSIGMEHGADTNAHTFYNETVYKLLLPDAKEKTLNDGLLVLADYAGGALLLEKEVDKERGIILAEKRSRDSAFMRMSKKSAEQGLAGTLVAQRDMIGTEEVLKTADSALLRQYYERWYRPENMILVAVGDTDLSHLEKLIKKQLSGLKAKTPVPPCPDFGQVVENGTEAIYLFETDLGYTEVALESVWNIVPAQPSKAEELLDLKKYVVQVMMDNRLQQLVNQPKSPMTSADFSSGIFLRRLGYTSIDARTSPEHWQQALESLNTALRQAQEFGFNEAEFKRAKSEILSRLKKEVQVAGSRESKDLVSKIIRSLNNNEVVMSPEQELSLFEPSLEKMALAELNKNFQKMWHERRLVKVMGTTELKKENGISPEDTILKALHKAEQAEVTAWVQGKEAVFPYLPIPKKQGKVDEHISYKEIGAERYVFKNGLILNLKHTDFEPNEIKIMATLGHGKLVETKPGLALLAEMLLPESGVGGLTEEQLKEVLAPYSAHVRFQIEEDDFQFQGKGLKNESELLFQLLYTNLYDPAFREDAFQRGMQRIRQAYAQMESSVEGMMHLQGERFLAGGNLRYGAVPLEMLNKITVADIEQWLRPVFKESELEISVVGDFDQQEILGLAGVYFGGQARNSFQKVDGEQISFPSGKSLSLPVTTHSEKGMVTVAWPTDDFWDISRTRRLNVLASVLDDRMRKLIREELGAAYSPYAYNRPSLVDPGYGVLRTVVVVDPPQAEMVVDKLKQLGTELAKEKITADELERALEPTMTSIRDMIRTNRYWLESVLVQSSRHPERLEWPKTIQSDIAAITVDEISALAAKYLQSKKAAEIILLPTKKE</sequence>
<keyword evidence="4" id="KW-0479">Metal-binding</keyword>
<keyword evidence="3 11" id="KW-0645">Protease</keyword>
<name>A0A444IZB5_9BACT</name>
<dbReference type="PANTHER" id="PTHR43690">
    <property type="entry name" value="NARDILYSIN"/>
    <property type="match status" value="1"/>
</dbReference>
<protein>
    <submittedName>
        <fullName evidence="11">Zinc protease</fullName>
        <ecNumber evidence="11">3.4.24.-</ecNumber>
    </submittedName>
</protein>
<comment type="caution">
    <text evidence="11">The sequence shown here is derived from an EMBL/GenBank/DDBJ whole genome shotgun (WGS) entry which is preliminary data.</text>
</comment>
<evidence type="ECO:0000256" key="8">
    <source>
        <dbReference type="RuleBase" id="RU004447"/>
    </source>
</evidence>
<comment type="cofactor">
    <cofactor evidence="1">
        <name>Zn(2+)</name>
        <dbReference type="ChEBI" id="CHEBI:29105"/>
    </cofactor>
</comment>
<dbReference type="EC" id="3.4.24.-" evidence="11"/>
<keyword evidence="7" id="KW-0482">Metalloprotease</keyword>
<dbReference type="Pfam" id="PF05193">
    <property type="entry name" value="Peptidase_M16_C"/>
    <property type="match status" value="2"/>
</dbReference>
<dbReference type="Gene3D" id="3.30.830.10">
    <property type="entry name" value="Metalloenzyme, LuxS/M16 peptidase-like"/>
    <property type="match status" value="4"/>
</dbReference>